<evidence type="ECO:0000256" key="1">
    <source>
        <dbReference type="SAM" id="MobiDB-lite"/>
    </source>
</evidence>
<evidence type="ECO:0000313" key="2">
    <source>
        <dbReference type="Proteomes" id="UP000492821"/>
    </source>
</evidence>
<proteinExistence type="predicted"/>
<feature type="compositionally biased region" description="Basic residues" evidence="1">
    <location>
        <begin position="152"/>
        <end position="162"/>
    </location>
</feature>
<keyword evidence="2" id="KW-1185">Reference proteome</keyword>
<dbReference type="AlphaFoldDB" id="A0A7E4W5K7"/>
<feature type="compositionally biased region" description="Polar residues" evidence="1">
    <location>
        <begin position="19"/>
        <end position="37"/>
    </location>
</feature>
<reference evidence="3" key="2">
    <citation type="submission" date="2020-10" db="UniProtKB">
        <authorList>
            <consortium name="WormBaseParasite"/>
        </authorList>
    </citation>
    <scope>IDENTIFICATION</scope>
</reference>
<dbReference type="InterPro" id="IPR029048">
    <property type="entry name" value="HSP70_C_sf"/>
</dbReference>
<reference evidence="2" key="1">
    <citation type="journal article" date="2013" name="Genetics">
        <title>The draft genome and transcriptome of Panagrellus redivivus are shaped by the harsh demands of a free-living lifestyle.</title>
        <authorList>
            <person name="Srinivasan J."/>
            <person name="Dillman A.R."/>
            <person name="Macchietto M.G."/>
            <person name="Heikkinen L."/>
            <person name="Lakso M."/>
            <person name="Fracchia K.M."/>
            <person name="Antoshechkin I."/>
            <person name="Mortazavi A."/>
            <person name="Wong G."/>
            <person name="Sternberg P.W."/>
        </authorList>
    </citation>
    <scope>NUCLEOTIDE SEQUENCE [LARGE SCALE GENOMIC DNA]</scope>
    <source>
        <strain evidence="2">MT8872</strain>
    </source>
</reference>
<feature type="compositionally biased region" description="Basic and acidic residues" evidence="1">
    <location>
        <begin position="87"/>
        <end position="117"/>
    </location>
</feature>
<feature type="region of interest" description="Disordered" evidence="1">
    <location>
        <begin position="19"/>
        <end position="45"/>
    </location>
</feature>
<evidence type="ECO:0000313" key="3">
    <source>
        <dbReference type="WBParaSite" id="Pan_g7115.t1"/>
    </source>
</evidence>
<feature type="region of interest" description="Disordered" evidence="1">
    <location>
        <begin position="347"/>
        <end position="386"/>
    </location>
</feature>
<protein>
    <submittedName>
        <fullName evidence="3">BAR domain-containing protein</fullName>
    </submittedName>
</protein>
<feature type="region of interest" description="Disordered" evidence="1">
    <location>
        <begin position="87"/>
        <end position="172"/>
    </location>
</feature>
<feature type="compositionally biased region" description="Basic and acidic residues" evidence="1">
    <location>
        <begin position="163"/>
        <end position="172"/>
    </location>
</feature>
<feature type="compositionally biased region" description="Basic and acidic residues" evidence="1">
    <location>
        <begin position="372"/>
        <end position="386"/>
    </location>
</feature>
<sequence>MSSFGRSLGGLIEKHRILTQLNNKTPPCRSTSQTPSKPRSPFLRGLEAVEINSRKSVKRLTLKWDQFEFRRKSDLLEQAANVLARKLAEKRPKEEPDAMHSKDDHDEHGPKQNNKKEHIIRRRTNETVMLEPPINEPRNFSSSDGTESGSPKSKKTKRNSKKAKAEREAAQNELEARVCDIQDRLTNEHFTEYASSTEVEKLSGLVSAAATWLEDAVDASTKTEDFKDKKSDIDMIVGAVEKRQTDFEEHPTLVKRSNASLTKLDELINKMKEEHKEILPEDAFIKPVEVLEETRVFITEKDEELDRVADVFVKFTCKFKDIEKAAKAAAAEAANAAAAAVNAIAAEFEPNAETDDEPKTETNSEPNGNSEHTAEIEAKTETDQTE</sequence>
<dbReference type="SUPFAM" id="SSF100934">
    <property type="entry name" value="Heat shock protein 70kD (HSP70), C-terminal subdomain"/>
    <property type="match status" value="1"/>
</dbReference>
<dbReference type="Proteomes" id="UP000492821">
    <property type="component" value="Unassembled WGS sequence"/>
</dbReference>
<dbReference type="WBParaSite" id="Pan_g7115.t1">
    <property type="protein sequence ID" value="Pan_g7115.t1"/>
    <property type="gene ID" value="Pan_g7115"/>
</dbReference>
<organism evidence="2 3">
    <name type="scientific">Panagrellus redivivus</name>
    <name type="common">Microworm</name>
    <dbReference type="NCBI Taxonomy" id="6233"/>
    <lineage>
        <taxon>Eukaryota</taxon>
        <taxon>Metazoa</taxon>
        <taxon>Ecdysozoa</taxon>
        <taxon>Nematoda</taxon>
        <taxon>Chromadorea</taxon>
        <taxon>Rhabditida</taxon>
        <taxon>Tylenchina</taxon>
        <taxon>Panagrolaimomorpha</taxon>
        <taxon>Panagrolaimoidea</taxon>
        <taxon>Panagrolaimidae</taxon>
        <taxon>Panagrellus</taxon>
    </lineage>
</organism>
<name>A0A7E4W5K7_PANRE</name>
<accession>A0A7E4W5K7</accession>
<feature type="compositionally biased region" description="Polar residues" evidence="1">
    <location>
        <begin position="138"/>
        <end position="149"/>
    </location>
</feature>
<dbReference type="Gene3D" id="1.20.1270.10">
    <property type="match status" value="1"/>
</dbReference>